<reference evidence="1" key="1">
    <citation type="submission" date="2022-04" db="EMBL/GenBank/DDBJ databases">
        <title>A functionally conserved STORR gene fusion in Papaver species that diverged 16.8 million years ago.</title>
        <authorList>
            <person name="Catania T."/>
        </authorList>
    </citation>
    <scope>NUCLEOTIDE SEQUENCE</scope>
    <source>
        <strain evidence="1">S-188037</strain>
    </source>
</reference>
<sequence length="117" mass="13304">MLLEMFTGRSPTHEGFNGGISLVKWVESVYPNDILQVLDPQLQMLHQTSLPIIMNGINTRTSSKFEDKKIEHGFFISTIRVGLSCAVDAPEMRITIREALQRLKKIRDNLVKSNVSY</sequence>
<protein>
    <submittedName>
        <fullName evidence="1">Uncharacterized protein</fullName>
    </submittedName>
</protein>
<dbReference type="Proteomes" id="UP001202328">
    <property type="component" value="Unassembled WGS sequence"/>
</dbReference>
<comment type="caution">
    <text evidence="1">The sequence shown here is derived from an EMBL/GenBank/DDBJ whole genome shotgun (WGS) entry which is preliminary data.</text>
</comment>
<dbReference type="EMBL" id="JAJJMB010010308">
    <property type="protein sequence ID" value="KAI3909890.1"/>
    <property type="molecule type" value="Genomic_DNA"/>
</dbReference>
<accession>A0AAD4SLJ4</accession>
<proteinExistence type="predicted"/>
<dbReference type="PANTHER" id="PTHR48055">
    <property type="entry name" value="LEUCINE-RICH REPEAT RECEPTOR PROTEIN KINASE EMS1"/>
    <property type="match status" value="1"/>
</dbReference>
<evidence type="ECO:0000313" key="2">
    <source>
        <dbReference type="Proteomes" id="UP001202328"/>
    </source>
</evidence>
<gene>
    <name evidence="1" type="ORF">MKW98_012944</name>
</gene>
<keyword evidence="2" id="KW-1185">Reference proteome</keyword>
<name>A0AAD4SLJ4_9MAGN</name>
<dbReference type="InterPro" id="IPR051564">
    <property type="entry name" value="LRR_receptor-like_kinase"/>
</dbReference>
<dbReference type="AlphaFoldDB" id="A0AAD4SLJ4"/>
<organism evidence="1 2">
    <name type="scientific">Papaver atlanticum</name>
    <dbReference type="NCBI Taxonomy" id="357466"/>
    <lineage>
        <taxon>Eukaryota</taxon>
        <taxon>Viridiplantae</taxon>
        <taxon>Streptophyta</taxon>
        <taxon>Embryophyta</taxon>
        <taxon>Tracheophyta</taxon>
        <taxon>Spermatophyta</taxon>
        <taxon>Magnoliopsida</taxon>
        <taxon>Ranunculales</taxon>
        <taxon>Papaveraceae</taxon>
        <taxon>Papaveroideae</taxon>
        <taxon>Papaver</taxon>
    </lineage>
</organism>
<dbReference type="Gene3D" id="1.10.510.10">
    <property type="entry name" value="Transferase(Phosphotransferase) domain 1"/>
    <property type="match status" value="1"/>
</dbReference>
<dbReference type="PANTHER" id="PTHR48055:SF62">
    <property type="entry name" value="PROTEIN KINASE DOMAIN-CONTAINING PROTEIN"/>
    <property type="match status" value="1"/>
</dbReference>
<evidence type="ECO:0000313" key="1">
    <source>
        <dbReference type="EMBL" id="KAI3909890.1"/>
    </source>
</evidence>
<dbReference type="GO" id="GO:0016020">
    <property type="term" value="C:membrane"/>
    <property type="evidence" value="ECO:0007669"/>
    <property type="project" value="TreeGrafter"/>
</dbReference>